<name>A0A238KG55_9RHOB</name>
<dbReference type="PANTHER" id="PTHR42829">
    <property type="entry name" value="NADH-UBIQUINONE OXIDOREDUCTASE CHAIN 5"/>
    <property type="match status" value="1"/>
</dbReference>
<dbReference type="GO" id="GO:0012505">
    <property type="term" value="C:endomembrane system"/>
    <property type="evidence" value="ECO:0007669"/>
    <property type="project" value="UniProtKB-SubCell"/>
</dbReference>
<feature type="transmembrane region" description="Helical" evidence="8">
    <location>
        <begin position="425"/>
        <end position="449"/>
    </location>
</feature>
<evidence type="ECO:0000259" key="10">
    <source>
        <dbReference type="Pfam" id="PF00361"/>
    </source>
</evidence>
<comment type="similarity">
    <text evidence="8">Belongs to the inorganic carbon transporter (TC 9.A.2) DabB family.</text>
</comment>
<feature type="transmembrane region" description="Helical" evidence="8">
    <location>
        <begin position="393"/>
        <end position="413"/>
    </location>
</feature>
<evidence type="ECO:0000256" key="5">
    <source>
        <dbReference type="ARBA" id="ARBA00022692"/>
    </source>
</evidence>
<organism evidence="12 13">
    <name type="scientific">Maliponia aquimaris</name>
    <dbReference type="NCBI Taxonomy" id="1673631"/>
    <lineage>
        <taxon>Bacteria</taxon>
        <taxon>Pseudomonadati</taxon>
        <taxon>Pseudomonadota</taxon>
        <taxon>Alphaproteobacteria</taxon>
        <taxon>Rhodobacterales</taxon>
        <taxon>Paracoccaceae</taxon>
        <taxon>Maliponia</taxon>
    </lineage>
</organism>
<dbReference type="AlphaFoldDB" id="A0A238KG55"/>
<dbReference type="InterPro" id="IPR001516">
    <property type="entry name" value="Proton_antipo_N"/>
</dbReference>
<feature type="transmembrane region" description="Helical" evidence="8">
    <location>
        <begin position="461"/>
        <end position="484"/>
    </location>
</feature>
<dbReference type="GO" id="GO:0015990">
    <property type="term" value="P:electron transport coupled proton transport"/>
    <property type="evidence" value="ECO:0007669"/>
    <property type="project" value="TreeGrafter"/>
</dbReference>
<keyword evidence="4 8" id="KW-1003">Cell membrane</keyword>
<comment type="function">
    <text evidence="1">NDH-1 shuttles electrons from NADH, via FMN and iron-sulfur (Fe-S) centers, to quinones in the respiratory chain. The immediate electron acceptor for the enzyme in this species is believed to be ubiquinone. Couples the redox reaction to proton translocation (for every two electrons transferred, four hydrogen ions are translocated across the cytoplasmic membrane), and thus conserves the redox energy in a proton gradient.</text>
</comment>
<gene>
    <name evidence="8" type="primary">dabB</name>
    <name evidence="12" type="ORF">MAA8898_02350</name>
</gene>
<protein>
    <recommendedName>
        <fullName evidence="8">Probable inorganic carbon transporter subunit DabB</fullName>
    </recommendedName>
</protein>
<dbReference type="GO" id="GO:0008137">
    <property type="term" value="F:NADH dehydrogenase (ubiquinone) activity"/>
    <property type="evidence" value="ECO:0007669"/>
    <property type="project" value="InterPro"/>
</dbReference>
<dbReference type="GO" id="GO:0042773">
    <property type="term" value="P:ATP synthesis coupled electron transport"/>
    <property type="evidence" value="ECO:0007669"/>
    <property type="project" value="InterPro"/>
</dbReference>
<evidence type="ECO:0000313" key="12">
    <source>
        <dbReference type="EMBL" id="SMX41052.1"/>
    </source>
</evidence>
<keyword evidence="12" id="KW-0560">Oxidoreductase</keyword>
<dbReference type="HAMAP" id="MF_00862">
    <property type="entry name" value="DabB"/>
    <property type="match status" value="1"/>
</dbReference>
<proteinExistence type="inferred from homology"/>
<evidence type="ECO:0000256" key="4">
    <source>
        <dbReference type="ARBA" id="ARBA00022475"/>
    </source>
</evidence>
<evidence type="ECO:0000256" key="6">
    <source>
        <dbReference type="ARBA" id="ARBA00022989"/>
    </source>
</evidence>
<dbReference type="Pfam" id="PF00662">
    <property type="entry name" value="Proton_antipo_N"/>
    <property type="match status" value="1"/>
</dbReference>
<reference evidence="12 13" key="1">
    <citation type="submission" date="2017-05" db="EMBL/GenBank/DDBJ databases">
        <authorList>
            <person name="Song R."/>
            <person name="Chenine A.L."/>
            <person name="Ruprecht R.M."/>
        </authorList>
    </citation>
    <scope>NUCLEOTIDE SEQUENCE [LARGE SCALE GENOMIC DNA]</scope>
    <source>
        <strain evidence="12 13">CECT 8898</strain>
    </source>
</reference>
<evidence type="ECO:0000259" key="11">
    <source>
        <dbReference type="Pfam" id="PF00662"/>
    </source>
</evidence>
<dbReference type="Proteomes" id="UP000207598">
    <property type="component" value="Unassembled WGS sequence"/>
</dbReference>
<feature type="transmembrane region" description="Helical" evidence="8">
    <location>
        <begin position="166"/>
        <end position="189"/>
    </location>
</feature>
<keyword evidence="13" id="KW-1185">Reference proteome</keyword>
<feature type="transmembrane region" description="Helical" evidence="8">
    <location>
        <begin position="368"/>
        <end position="387"/>
    </location>
</feature>
<evidence type="ECO:0000256" key="8">
    <source>
        <dbReference type="HAMAP-Rule" id="MF_00862"/>
    </source>
</evidence>
<evidence type="ECO:0000313" key="13">
    <source>
        <dbReference type="Proteomes" id="UP000207598"/>
    </source>
</evidence>
<dbReference type="RefSeq" id="WP_094021169.1">
    <property type="nucleotide sequence ID" value="NZ_FXYF01000005.1"/>
</dbReference>
<feature type="transmembrane region" description="Helical" evidence="8">
    <location>
        <begin position="270"/>
        <end position="291"/>
    </location>
</feature>
<dbReference type="PANTHER" id="PTHR42829:SF1">
    <property type="entry name" value="INORGANIC CARBON TRANSPORTER SUBUNIT DABB-RELATED"/>
    <property type="match status" value="1"/>
</dbReference>
<dbReference type="PRINTS" id="PR01434">
    <property type="entry name" value="NADHDHGNASE5"/>
</dbReference>
<evidence type="ECO:0000256" key="9">
    <source>
        <dbReference type="RuleBase" id="RU000320"/>
    </source>
</evidence>
<dbReference type="GO" id="GO:0005886">
    <property type="term" value="C:plasma membrane"/>
    <property type="evidence" value="ECO:0007669"/>
    <property type="project" value="UniProtKB-SubCell"/>
</dbReference>
<evidence type="ECO:0000256" key="2">
    <source>
        <dbReference type="ARBA" id="ARBA00004127"/>
    </source>
</evidence>
<evidence type="ECO:0000256" key="3">
    <source>
        <dbReference type="ARBA" id="ARBA00022448"/>
    </source>
</evidence>
<comment type="subunit">
    <text evidence="8">Forms a complex with DabA.</text>
</comment>
<dbReference type="OrthoDB" id="9811798at2"/>
<keyword evidence="6 8" id="KW-1133">Transmembrane helix</keyword>
<dbReference type="InterPro" id="IPR003945">
    <property type="entry name" value="NU5C-like"/>
</dbReference>
<feature type="transmembrane region" description="Helical" evidence="8">
    <location>
        <begin position="201"/>
        <end position="220"/>
    </location>
</feature>
<keyword evidence="5 8" id="KW-0812">Transmembrane</keyword>
<sequence>MSPDLPASLLAPVVLVLAALVFARTPGLRPRVVTWLPETAALVALGLSLLGLFQFLAAGPMTVTLAEGPLALTLRSDAISATMTVLVAFIGWVVMRYSRSYLDGEPREGRFHGLMLGTLATVLVLAQAGSLMVLILAFAGVGLVLRQLLLFYPERQAARRAATKFSLVWHAGDVALVLAALLLAATYATGDFTALAEAARGGLTLTGHLAVALIVLAAALKTASFPLHGWLTEVMEAPTPVSALLHAGIINAGGVLLIRSADLVQASAGAMAALVMIGGLTALFGAVVMLTQSAVKTSLAWSTVAQMGFMLLQCGLGLWPLALLHIVAHSLYKAHAFLSSGGAVRAVASLRRPGPVAVPRVGAVMKSFVLALLIYGVMAGVFTLLAGPKSPQALALGTILILGVAYLVAQGLADAAPRDLTRRTALASLGAAASYFGFQLLATAVWGPSLPEAPMPGPLEWAMIVLALASFGLVAFAQALLPLWAHHPASAGLRVHIANGLYLNALLDRFIGGFRTTTSN</sequence>
<feature type="transmembrane region" description="Helical" evidence="8">
    <location>
        <begin position="298"/>
        <end position="319"/>
    </location>
</feature>
<evidence type="ECO:0000256" key="7">
    <source>
        <dbReference type="ARBA" id="ARBA00023136"/>
    </source>
</evidence>
<dbReference type="Pfam" id="PF00361">
    <property type="entry name" value="Proton_antipo_M"/>
    <property type="match status" value="1"/>
</dbReference>
<evidence type="ECO:0000256" key="1">
    <source>
        <dbReference type="ARBA" id="ARBA00002378"/>
    </source>
</evidence>
<feature type="transmembrane region" description="Helical" evidence="8">
    <location>
        <begin position="78"/>
        <end position="95"/>
    </location>
</feature>
<feature type="domain" description="NADH-Ubiquinone oxidoreductase (complex I) chain 5 N-terminal" evidence="11">
    <location>
        <begin position="70"/>
        <end position="111"/>
    </location>
</feature>
<dbReference type="EMBL" id="FXYF01000005">
    <property type="protein sequence ID" value="SMX41052.1"/>
    <property type="molecule type" value="Genomic_DNA"/>
</dbReference>
<feature type="domain" description="NADH:quinone oxidoreductase/Mrp antiporter transmembrane" evidence="10">
    <location>
        <begin position="128"/>
        <end position="346"/>
    </location>
</feature>
<dbReference type="InterPro" id="IPR046396">
    <property type="entry name" value="Transporter_DabB"/>
</dbReference>
<keyword evidence="3 8" id="KW-0813">Transport</keyword>
<keyword evidence="7 8" id="KW-0472">Membrane</keyword>
<feature type="transmembrane region" description="Helical" evidence="8">
    <location>
        <begin position="39"/>
        <end position="66"/>
    </location>
</feature>
<feature type="transmembrane region" description="Helical" evidence="8">
    <location>
        <begin position="115"/>
        <end position="145"/>
    </location>
</feature>
<dbReference type="InterPro" id="IPR001750">
    <property type="entry name" value="ND/Mrp_TM"/>
</dbReference>
<comment type="subcellular location">
    <subcellularLocation>
        <location evidence="8">Cell membrane</location>
        <topology evidence="8">Multi-pass membrane protein</topology>
    </subcellularLocation>
    <subcellularLocation>
        <location evidence="2">Endomembrane system</location>
        <topology evidence="2">Multi-pass membrane protein</topology>
    </subcellularLocation>
    <subcellularLocation>
        <location evidence="9">Membrane</location>
        <topology evidence="9">Multi-pass membrane protein</topology>
    </subcellularLocation>
</comment>
<dbReference type="GO" id="GO:0003954">
    <property type="term" value="F:NADH dehydrogenase activity"/>
    <property type="evidence" value="ECO:0007669"/>
    <property type="project" value="TreeGrafter"/>
</dbReference>
<accession>A0A238KG55</accession>
<comment type="function">
    <text evidence="8">Part of an energy-coupled inorganic carbon pump.</text>
</comment>